<proteinExistence type="predicted"/>
<dbReference type="PROSITE" id="PS51186">
    <property type="entry name" value="GNAT"/>
    <property type="match status" value="1"/>
</dbReference>
<dbReference type="GO" id="GO:0016747">
    <property type="term" value="F:acyltransferase activity, transferring groups other than amino-acyl groups"/>
    <property type="evidence" value="ECO:0007669"/>
    <property type="project" value="InterPro"/>
</dbReference>
<dbReference type="OrthoDB" id="9798006at2"/>
<feature type="domain" description="N-acetyltransferase" evidence="3">
    <location>
        <begin position="1"/>
        <end position="163"/>
    </location>
</feature>
<dbReference type="Proteomes" id="UP000008206">
    <property type="component" value="Chromosome"/>
</dbReference>
<dbReference type="EMBL" id="CP002198">
    <property type="protein sequence ID" value="ADN12458.1"/>
    <property type="molecule type" value="Genomic_DNA"/>
</dbReference>
<dbReference type="eggNOG" id="COG1247">
    <property type="taxonomic scope" value="Bacteria"/>
</dbReference>
<organism evidence="4 5">
    <name type="scientific">Gloeothece verrucosa (strain PCC 7822)</name>
    <name type="common">Cyanothece sp. (strain PCC 7822)</name>
    <dbReference type="NCBI Taxonomy" id="497965"/>
    <lineage>
        <taxon>Bacteria</taxon>
        <taxon>Bacillati</taxon>
        <taxon>Cyanobacteriota</taxon>
        <taxon>Cyanophyceae</taxon>
        <taxon>Oscillatoriophycideae</taxon>
        <taxon>Chroococcales</taxon>
        <taxon>Aphanothecaceae</taxon>
        <taxon>Gloeothece</taxon>
        <taxon>Gloeothece verrucosa</taxon>
    </lineage>
</organism>
<dbReference type="SUPFAM" id="SSF55729">
    <property type="entry name" value="Acyl-CoA N-acyltransferases (Nat)"/>
    <property type="match status" value="1"/>
</dbReference>
<dbReference type="PANTHER" id="PTHR43072">
    <property type="entry name" value="N-ACETYLTRANSFERASE"/>
    <property type="match status" value="1"/>
</dbReference>
<evidence type="ECO:0000313" key="5">
    <source>
        <dbReference type="Proteomes" id="UP000008206"/>
    </source>
</evidence>
<keyword evidence="5" id="KW-1185">Reference proteome</keyword>
<reference evidence="5" key="1">
    <citation type="journal article" date="2011" name="MBio">
        <title>Novel metabolic attributes of the genus Cyanothece, comprising a group of unicellular nitrogen-fixing Cyanobacteria.</title>
        <authorList>
            <person name="Bandyopadhyay A."/>
            <person name="Elvitigala T."/>
            <person name="Welsh E."/>
            <person name="Stockel J."/>
            <person name="Liberton M."/>
            <person name="Min H."/>
            <person name="Sherman L.A."/>
            <person name="Pakrasi H.B."/>
        </authorList>
    </citation>
    <scope>NUCLEOTIDE SEQUENCE [LARGE SCALE GENOMIC DNA]</scope>
    <source>
        <strain evidence="5">PCC 7822</strain>
    </source>
</reference>
<dbReference type="RefSeq" id="WP_013320568.1">
    <property type="nucleotide sequence ID" value="NC_014501.1"/>
</dbReference>
<protein>
    <submittedName>
        <fullName evidence="4">GCN5-related N-acetyltransferase</fullName>
    </submittedName>
</protein>
<dbReference type="STRING" id="497965.Cyan7822_0413"/>
<sequence length="172" mass="19637">MKIRDARETDLATIVEIYNASIPSRLATADLNPITVESRLNWFYDHPPETRPVWVMEIDNIVVGWLSFQSFLGRPAYQCTAELSLYVAPNYKRQGIGQKLLEQAIDKSPRLGLNTLIGYIFAHNKPSLQLFTKYDFQQWGFLPNVAVLDGVERDLIIVGRRVGNRLTTVDKI</sequence>
<dbReference type="AlphaFoldDB" id="E0U771"/>
<name>E0U771_GLOV7</name>
<dbReference type="Gene3D" id="3.40.630.30">
    <property type="match status" value="1"/>
</dbReference>
<evidence type="ECO:0000313" key="4">
    <source>
        <dbReference type="EMBL" id="ADN12458.1"/>
    </source>
</evidence>
<gene>
    <name evidence="4" type="ordered locus">Cyan7822_0413</name>
</gene>
<keyword evidence="2" id="KW-0012">Acyltransferase</keyword>
<evidence type="ECO:0000256" key="2">
    <source>
        <dbReference type="ARBA" id="ARBA00023315"/>
    </source>
</evidence>
<dbReference type="Pfam" id="PF00583">
    <property type="entry name" value="Acetyltransf_1"/>
    <property type="match status" value="1"/>
</dbReference>
<dbReference type="HOGENOM" id="CLU_013985_4_3_3"/>
<accession>E0U771</accession>
<dbReference type="InterPro" id="IPR016181">
    <property type="entry name" value="Acyl_CoA_acyltransferase"/>
</dbReference>
<evidence type="ECO:0000256" key="1">
    <source>
        <dbReference type="ARBA" id="ARBA00022679"/>
    </source>
</evidence>
<evidence type="ECO:0000259" key="3">
    <source>
        <dbReference type="PROSITE" id="PS51186"/>
    </source>
</evidence>
<dbReference type="KEGG" id="cyj:Cyan7822_0413"/>
<dbReference type="PANTHER" id="PTHR43072:SF23">
    <property type="entry name" value="UPF0039 PROTEIN C11D3.02C"/>
    <property type="match status" value="1"/>
</dbReference>
<keyword evidence="1 4" id="KW-0808">Transferase</keyword>
<dbReference type="CDD" id="cd04301">
    <property type="entry name" value="NAT_SF"/>
    <property type="match status" value="1"/>
</dbReference>
<dbReference type="InterPro" id="IPR000182">
    <property type="entry name" value="GNAT_dom"/>
</dbReference>